<dbReference type="Gramene" id="KQL07199">
    <property type="protein sequence ID" value="KQL07199"/>
    <property type="gene ID" value="SETIT_003714mg"/>
</dbReference>
<evidence type="ECO:0000313" key="1">
    <source>
        <dbReference type="EnsemblPlants" id="KQL07199"/>
    </source>
</evidence>
<keyword evidence="2" id="KW-1185">Reference proteome</keyword>
<sequence>MRYERKGDVQVSTTDHDGLMADTSRLSRKSTTRQHIAACEPCSFCSAGSSL</sequence>
<dbReference type="HOGENOM" id="CLU_3110013_0_0_1"/>
<dbReference type="EnsemblPlants" id="KQL07199">
    <property type="protein sequence ID" value="KQL07199"/>
    <property type="gene ID" value="SETIT_003714mg"/>
</dbReference>
<dbReference type="InParanoid" id="K3XP91"/>
<proteinExistence type="predicted"/>
<reference evidence="1" key="2">
    <citation type="submission" date="2018-08" db="UniProtKB">
        <authorList>
            <consortium name="EnsemblPlants"/>
        </authorList>
    </citation>
    <scope>IDENTIFICATION</scope>
    <source>
        <strain evidence="1">Yugu1</strain>
    </source>
</reference>
<evidence type="ECO:0000313" key="2">
    <source>
        <dbReference type="Proteomes" id="UP000004995"/>
    </source>
</evidence>
<reference evidence="2" key="1">
    <citation type="journal article" date="2012" name="Nat. Biotechnol.">
        <title>Reference genome sequence of the model plant Setaria.</title>
        <authorList>
            <person name="Bennetzen J.L."/>
            <person name="Schmutz J."/>
            <person name="Wang H."/>
            <person name="Percifield R."/>
            <person name="Hawkins J."/>
            <person name="Pontaroli A.C."/>
            <person name="Estep M."/>
            <person name="Feng L."/>
            <person name="Vaughn J.N."/>
            <person name="Grimwood J."/>
            <person name="Jenkins J."/>
            <person name="Barry K."/>
            <person name="Lindquist E."/>
            <person name="Hellsten U."/>
            <person name="Deshpande S."/>
            <person name="Wang X."/>
            <person name="Wu X."/>
            <person name="Mitros T."/>
            <person name="Triplett J."/>
            <person name="Yang X."/>
            <person name="Ye C.Y."/>
            <person name="Mauro-Herrera M."/>
            <person name="Wang L."/>
            <person name="Li P."/>
            <person name="Sharma M."/>
            <person name="Sharma R."/>
            <person name="Ronald P.C."/>
            <person name="Panaud O."/>
            <person name="Kellogg E.A."/>
            <person name="Brutnell T.P."/>
            <person name="Doust A.N."/>
            <person name="Tuskan G.A."/>
            <person name="Rokhsar D."/>
            <person name="Devos K.M."/>
        </authorList>
    </citation>
    <scope>NUCLEOTIDE SEQUENCE [LARGE SCALE GENOMIC DNA]</scope>
    <source>
        <strain evidence="2">cv. Yugu1</strain>
    </source>
</reference>
<dbReference type="EMBL" id="AGNK02003322">
    <property type="status" value="NOT_ANNOTATED_CDS"/>
    <property type="molecule type" value="Genomic_DNA"/>
</dbReference>
<accession>K3XP91</accession>
<protein>
    <submittedName>
        <fullName evidence="1">Uncharacterized protein</fullName>
    </submittedName>
</protein>
<organism evidence="1 2">
    <name type="scientific">Setaria italica</name>
    <name type="common">Foxtail millet</name>
    <name type="synonym">Panicum italicum</name>
    <dbReference type="NCBI Taxonomy" id="4555"/>
    <lineage>
        <taxon>Eukaryota</taxon>
        <taxon>Viridiplantae</taxon>
        <taxon>Streptophyta</taxon>
        <taxon>Embryophyta</taxon>
        <taxon>Tracheophyta</taxon>
        <taxon>Spermatophyta</taxon>
        <taxon>Magnoliopsida</taxon>
        <taxon>Liliopsida</taxon>
        <taxon>Poales</taxon>
        <taxon>Poaceae</taxon>
        <taxon>PACMAD clade</taxon>
        <taxon>Panicoideae</taxon>
        <taxon>Panicodae</taxon>
        <taxon>Paniceae</taxon>
        <taxon>Cenchrinae</taxon>
        <taxon>Setaria</taxon>
    </lineage>
</organism>
<name>K3XP91_SETIT</name>
<dbReference type="Proteomes" id="UP000004995">
    <property type="component" value="Unassembled WGS sequence"/>
</dbReference>
<dbReference type="AlphaFoldDB" id="K3XP91"/>